<dbReference type="Pfam" id="PF00668">
    <property type="entry name" value="Condensation"/>
    <property type="match status" value="2"/>
</dbReference>
<dbReference type="InterPro" id="IPR006162">
    <property type="entry name" value="Ppantetheine_attach_site"/>
</dbReference>
<comment type="cofactor">
    <cofactor evidence="1">
        <name>pantetheine 4'-phosphate</name>
        <dbReference type="ChEBI" id="CHEBI:47942"/>
    </cofactor>
</comment>
<dbReference type="EMBL" id="CP059165">
    <property type="protein sequence ID" value="QLL05817.1"/>
    <property type="molecule type" value="Genomic_DNA"/>
</dbReference>
<dbReference type="SUPFAM" id="SSF52777">
    <property type="entry name" value="CoA-dependent acyltransferases"/>
    <property type="match status" value="4"/>
</dbReference>
<dbReference type="InterPro" id="IPR025110">
    <property type="entry name" value="AMP-bd_C"/>
</dbReference>
<sequence>MADDAKTLQERRRELLRRRIAESGLAAGKSAETVQLRAGERYRLSAGQRRMWFLQAMDVEDTTLNICVAYRLTGSVDPARLRAAVGDVVARHALLRTSYGVDSEGEPYQVFQDHVETPWLEYDFTGLGEAERDQRVAETARQEFGRPFNLANDVPLRITLIRTGPEEFVLLLVVHHICWDDDAWAVFFGELSAAYNGQPLGGPAPQFVAVEVLEGAAEPSMTDVGYWADKLRPAPEPLELPGVPTAHPSRLAERVTQSLPEGLFDRLEDFARRHSASPFMVLLAAYGVLVRRYTGSSDFLVSVPVTDRKALAEKVIGYFGNTLLLRLTARPNVNFGDFVDTVRDTCLDGFAHQSVGIDRVVREANPERMGHDGMDQLVRLGFSMRKSVSGLTLDSVTVQQLGLGAVTAHLPLALAVVLEPDGVLTEFEYQTDVLGPALVEQLAAHYIQLLDNAITEPDRRLTSLDMLDADEREAVLAQSHGELVPTPPTTMVAVLEAAAEARPDATALVCDDEMLTYDELHRRANRLARWLIEQGIGAEDIVGLRLATSVEFIVAMLAVLKAGAAYLPIDPAYPDDRIDYLISDARPHLVLGQRELTDAERAAAQRSDAPVIDSDRQTDLRPAHLAYVIYTSGSTGQPKGVAVSHHAIAEHVQGFAAEWSMTAEDRLLQSSSVSFDASLLDIFVTLSLGAQLVVPKPSDTGAFSDMSYIADLISRHRITVLHMVPSMLSTLLLLPQAEEWRQLRHVPVGGEALAGEVADKFAGYFDAQLRNHYGPTEAVVCATHMVVDGSHGARVVPIGRPNRNVYAYVLDEELQPVPAEVIGELYLGGAQLARCYLGRPGLTAARFVADPFNPGKRLYRTGDLVRRNISGQLEFVGRADEQVKVRGYRIELGEVESVIATHPAVRHCLVVTEDTEAGPMLAAYLVPATGDGDSGALNLDEVRTHAAATLPEYMVPTAFAVIPEIPLTVSGKLDKRALPAPTPVAVRSFRQPATETERRMCGIFARLFGWEKVGAEDSFFGLGGHSLLAARLVAQIRAQFGVELTVRAVFDTPTPAGLAARLVEQLSAEVHADIDEMSAQRNVVGSEGPARPELTDVRPERPPLSYSQMAMWFQQKMRGANDVFNMALTLRVHGPLDVAVLEAAINDVVARHEALRTNFIEHEGVPYQHIHPAREVPLEIIDVGGGELDQAIAELRRHIFALDSESLVRPTLLRLGPSAHVLLLLIHHTVTDHSSMGIIFEDLLTAYRARLDGYPPQWGSMAAQFAEHALWQRNTFEASTDWGQAQLQHWHTAVSGMPYEIPMAADHTRPPVLGKRGELVNFTVSASRRSALVRLADDLGASEFMVYEAALAVLLHKLGGGTDIGIGSPVAARVDLATTNMVGPCANVMVLRNDLSGDPSLRDIVSRSRGAVLDALAHQELPIERLVEALNPPRSPSRNHPLFQNSIHFRGEDWALLPRELTRDGATTVVPVPMDFEISLLDLNVSLDVTPDAELSVRVVANADLYEPQTVSSIGAAFDTALEFLATEPDRPLSQVRLLPPEAMERLLAPATPAMVKRSELGEGSAETERTLIALLEELLDITDVDREDNFFAIGGDSIISVQLAARANAQGLALTPAMVFEYMTLAELAASVDAAGAAPVATADSEAQPSAAPMSASGLDADALAALSAAWQSRS</sequence>
<dbReference type="FunFam" id="1.10.1200.10:FF:000016">
    <property type="entry name" value="Non-ribosomal peptide synthase"/>
    <property type="match status" value="1"/>
</dbReference>
<dbReference type="InterPro" id="IPR029058">
    <property type="entry name" value="AB_hydrolase_fold"/>
</dbReference>
<evidence type="ECO:0000259" key="5">
    <source>
        <dbReference type="PROSITE" id="PS50075"/>
    </source>
</evidence>
<feature type="domain" description="Carrier" evidence="5">
    <location>
        <begin position="1563"/>
        <end position="1637"/>
    </location>
</feature>
<dbReference type="FunFam" id="3.40.50.980:FF:000001">
    <property type="entry name" value="Non-ribosomal peptide synthetase"/>
    <property type="match status" value="1"/>
</dbReference>
<evidence type="ECO:0000256" key="4">
    <source>
        <dbReference type="SAM" id="MobiDB-lite"/>
    </source>
</evidence>
<dbReference type="GO" id="GO:0008610">
    <property type="term" value="P:lipid biosynthetic process"/>
    <property type="evidence" value="ECO:0007669"/>
    <property type="project" value="UniProtKB-ARBA"/>
</dbReference>
<evidence type="ECO:0000256" key="3">
    <source>
        <dbReference type="ARBA" id="ARBA00022553"/>
    </source>
</evidence>
<dbReference type="Gene3D" id="3.30.559.30">
    <property type="entry name" value="Nonribosomal peptide synthetase, condensation domain"/>
    <property type="match status" value="2"/>
</dbReference>
<dbReference type="CDD" id="cd19531">
    <property type="entry name" value="LCL_NRPS-like"/>
    <property type="match status" value="1"/>
</dbReference>
<dbReference type="PANTHER" id="PTHR45527">
    <property type="entry name" value="NONRIBOSOMAL PEPTIDE SYNTHETASE"/>
    <property type="match status" value="1"/>
</dbReference>
<reference evidence="6 7" key="2">
    <citation type="submission" date="2020-07" db="EMBL/GenBank/DDBJ databases">
        <authorList>
            <person name="Yu X."/>
        </authorList>
    </citation>
    <scope>NUCLEOTIDE SEQUENCE [LARGE SCALE GENOMIC DNA]</scope>
    <source>
        <strain evidence="7">24</strain>
    </source>
</reference>
<dbReference type="GO" id="GO:0003824">
    <property type="term" value="F:catalytic activity"/>
    <property type="evidence" value="ECO:0007669"/>
    <property type="project" value="InterPro"/>
</dbReference>
<reference evidence="7" key="3">
    <citation type="submission" date="2023-07" db="EMBL/GenBank/DDBJ databases">
        <title>Description of Mycobacterium gordonae subsp. intergordonae subsp.nov. and Mycobacterium gordonae subsp. gordonae subsp. nov.</title>
        <authorList>
            <person name="Huang H."/>
        </authorList>
    </citation>
    <scope>NUCLEOTIDE SEQUENCE [LARGE SCALE GENOMIC DNA]</scope>
    <source>
        <strain evidence="7">24</strain>
    </source>
</reference>
<dbReference type="InterPro" id="IPR010071">
    <property type="entry name" value="AA_adenyl_dom"/>
</dbReference>
<keyword evidence="7" id="KW-1185">Reference proteome</keyword>
<dbReference type="Gene3D" id="3.40.50.980">
    <property type="match status" value="2"/>
</dbReference>
<dbReference type="InterPro" id="IPR045851">
    <property type="entry name" value="AMP-bd_C_sf"/>
</dbReference>
<keyword evidence="2" id="KW-0596">Phosphopantetheine</keyword>
<dbReference type="PANTHER" id="PTHR45527:SF1">
    <property type="entry name" value="FATTY ACID SYNTHASE"/>
    <property type="match status" value="1"/>
</dbReference>
<dbReference type="InterPro" id="IPR000873">
    <property type="entry name" value="AMP-dep_synth/lig_dom"/>
</dbReference>
<proteinExistence type="predicted"/>
<gene>
    <name evidence="6" type="ORF">H0P51_18630</name>
</gene>
<dbReference type="Gene3D" id="2.30.38.10">
    <property type="entry name" value="Luciferase, Domain 3"/>
    <property type="match status" value="1"/>
</dbReference>
<dbReference type="GO" id="GO:0005829">
    <property type="term" value="C:cytosol"/>
    <property type="evidence" value="ECO:0007669"/>
    <property type="project" value="TreeGrafter"/>
</dbReference>
<dbReference type="Proteomes" id="UP000510682">
    <property type="component" value="Chromosome"/>
</dbReference>
<dbReference type="Gene3D" id="1.10.1200.10">
    <property type="entry name" value="ACP-like"/>
    <property type="match status" value="1"/>
</dbReference>
<accession>A0A7D6I6H8</accession>
<dbReference type="PROSITE" id="PS00012">
    <property type="entry name" value="PHOSPHOPANTETHEINE"/>
    <property type="match status" value="2"/>
</dbReference>
<dbReference type="SMART" id="SM00823">
    <property type="entry name" value="PKS_PP"/>
    <property type="match status" value="2"/>
</dbReference>
<protein>
    <submittedName>
        <fullName evidence="6">Amino acid adenylation domain-containing protein</fullName>
    </submittedName>
</protein>
<dbReference type="InterPro" id="IPR023213">
    <property type="entry name" value="CAT-like_dom_sf"/>
</dbReference>
<name>A0A7D6I6H8_9MYCO</name>
<reference evidence="7" key="1">
    <citation type="submission" date="2020-07" db="EMBL/GenBank/DDBJ databases">
        <title>Description of Mycobacterium gordonae subsp. intergordonae subsp.nov. and Mycobacterium gordonae subsp. gordonae subsp. nov.</title>
        <authorList>
            <person name="Yu X."/>
        </authorList>
    </citation>
    <scope>NUCLEOTIDE SEQUENCE [LARGE SCALE GENOMIC DNA]</scope>
    <source>
        <strain evidence="7">24</strain>
    </source>
</reference>
<dbReference type="InterPro" id="IPR020806">
    <property type="entry name" value="PKS_PP-bd"/>
</dbReference>
<dbReference type="SMART" id="SM01294">
    <property type="entry name" value="PKS_PP_betabranch"/>
    <property type="match status" value="1"/>
</dbReference>
<dbReference type="PROSITE" id="PS00455">
    <property type="entry name" value="AMP_BINDING"/>
    <property type="match status" value="1"/>
</dbReference>
<dbReference type="InterPro" id="IPR001242">
    <property type="entry name" value="Condensation_dom"/>
</dbReference>
<dbReference type="InterPro" id="IPR036736">
    <property type="entry name" value="ACP-like_sf"/>
</dbReference>
<dbReference type="InterPro" id="IPR009081">
    <property type="entry name" value="PP-bd_ACP"/>
</dbReference>
<dbReference type="GO" id="GO:0043041">
    <property type="term" value="P:amino acid activation for nonribosomal peptide biosynthetic process"/>
    <property type="evidence" value="ECO:0007669"/>
    <property type="project" value="TreeGrafter"/>
</dbReference>
<dbReference type="KEGG" id="mgor:H0P51_18630"/>
<feature type="domain" description="Carrier" evidence="5">
    <location>
        <begin position="991"/>
        <end position="1066"/>
    </location>
</feature>
<dbReference type="Gene3D" id="3.30.559.10">
    <property type="entry name" value="Chloramphenicol acetyltransferase-like domain"/>
    <property type="match status" value="2"/>
</dbReference>
<dbReference type="UniPathway" id="UPA00011"/>
<evidence type="ECO:0000256" key="1">
    <source>
        <dbReference type="ARBA" id="ARBA00001957"/>
    </source>
</evidence>
<dbReference type="CDD" id="cd05930">
    <property type="entry name" value="A_NRPS"/>
    <property type="match status" value="1"/>
</dbReference>
<dbReference type="GO" id="GO:0044550">
    <property type="term" value="P:secondary metabolite biosynthetic process"/>
    <property type="evidence" value="ECO:0007669"/>
    <property type="project" value="TreeGrafter"/>
</dbReference>
<evidence type="ECO:0000256" key="2">
    <source>
        <dbReference type="ARBA" id="ARBA00022450"/>
    </source>
</evidence>
<feature type="region of interest" description="Disordered" evidence="4">
    <location>
        <begin position="1082"/>
        <end position="1101"/>
    </location>
</feature>
<dbReference type="Gene3D" id="3.30.300.30">
    <property type="match status" value="1"/>
</dbReference>
<dbReference type="PROSITE" id="PS50075">
    <property type="entry name" value="CARRIER"/>
    <property type="match status" value="2"/>
</dbReference>
<dbReference type="NCBIfam" id="TIGR01733">
    <property type="entry name" value="AA-adenyl-dom"/>
    <property type="match status" value="1"/>
</dbReference>
<dbReference type="Pfam" id="PF00550">
    <property type="entry name" value="PP-binding"/>
    <property type="match status" value="2"/>
</dbReference>
<evidence type="ECO:0000313" key="7">
    <source>
        <dbReference type="Proteomes" id="UP000510682"/>
    </source>
</evidence>
<dbReference type="SUPFAM" id="SSF47336">
    <property type="entry name" value="ACP-like"/>
    <property type="match status" value="2"/>
</dbReference>
<keyword evidence="3" id="KW-0597">Phosphoprotein</keyword>
<organism evidence="6 7">
    <name type="scientific">Mycobacterium vicinigordonae</name>
    <dbReference type="NCBI Taxonomy" id="1719132"/>
    <lineage>
        <taxon>Bacteria</taxon>
        <taxon>Bacillati</taxon>
        <taxon>Actinomycetota</taxon>
        <taxon>Actinomycetes</taxon>
        <taxon>Mycobacteriales</taxon>
        <taxon>Mycobacteriaceae</taxon>
        <taxon>Mycobacterium</taxon>
    </lineage>
</organism>
<dbReference type="GO" id="GO:0031177">
    <property type="term" value="F:phosphopantetheine binding"/>
    <property type="evidence" value="ECO:0007669"/>
    <property type="project" value="InterPro"/>
</dbReference>
<dbReference type="InterPro" id="IPR020845">
    <property type="entry name" value="AMP-binding_CS"/>
</dbReference>
<dbReference type="Gene3D" id="3.40.50.1820">
    <property type="entry name" value="alpha/beta hydrolase"/>
    <property type="match status" value="1"/>
</dbReference>
<dbReference type="SUPFAM" id="SSF56801">
    <property type="entry name" value="Acetyl-CoA synthetase-like"/>
    <property type="match status" value="1"/>
</dbReference>
<dbReference type="Pfam" id="PF13193">
    <property type="entry name" value="AMP-binding_C"/>
    <property type="match status" value="1"/>
</dbReference>
<dbReference type="FunFam" id="3.40.50.12780:FF:000012">
    <property type="entry name" value="Non-ribosomal peptide synthetase"/>
    <property type="match status" value="1"/>
</dbReference>
<evidence type="ECO:0000313" key="6">
    <source>
        <dbReference type="EMBL" id="QLL05817.1"/>
    </source>
</evidence>
<dbReference type="Pfam" id="PF00501">
    <property type="entry name" value="AMP-binding"/>
    <property type="match status" value="1"/>
</dbReference>
<dbReference type="GO" id="GO:0072330">
    <property type="term" value="P:monocarboxylic acid biosynthetic process"/>
    <property type="evidence" value="ECO:0007669"/>
    <property type="project" value="UniProtKB-ARBA"/>
</dbReference>
<dbReference type="RefSeq" id="WP_180914341.1">
    <property type="nucleotide sequence ID" value="NZ_CP059165.1"/>
</dbReference>